<reference evidence="3" key="1">
    <citation type="journal article" date="2021" name="J Fungi (Basel)">
        <title>Virulence traits and population genomics of the black yeast Aureobasidium melanogenum.</title>
        <authorList>
            <person name="Cernosa A."/>
            <person name="Sun X."/>
            <person name="Gostincar C."/>
            <person name="Fang C."/>
            <person name="Gunde-Cimerman N."/>
            <person name="Song Z."/>
        </authorList>
    </citation>
    <scope>NUCLEOTIDE SEQUENCE</scope>
    <source>
        <strain evidence="3">EXF-9911</strain>
    </source>
</reference>
<dbReference type="InterPro" id="IPR058543">
    <property type="entry name" value="Beta-prop_RSE1/DDB1/CPSF1_2nd"/>
</dbReference>
<evidence type="ECO:0008006" key="5">
    <source>
        <dbReference type="Google" id="ProtNLM"/>
    </source>
</evidence>
<feature type="domain" description="RSE1/DDB1/CPSF1 second beta-propeller" evidence="2">
    <location>
        <begin position="499"/>
        <end position="792"/>
    </location>
</feature>
<protein>
    <recommendedName>
        <fullName evidence="5">Cleavage/polyadenylation specificity factor A subunit N-terminal domain-containing protein</fullName>
    </recommendedName>
</protein>
<dbReference type="Gene3D" id="2.130.10.10">
    <property type="entry name" value="YVTN repeat-like/Quinoprotein amine dehydrogenase"/>
    <property type="match status" value="1"/>
</dbReference>
<dbReference type="OrthoDB" id="20774at2759"/>
<accession>A0A9P8J8C7</accession>
<feature type="domain" description="RSE1/DDB1/CPSF1 first beta-propeller" evidence="1">
    <location>
        <begin position="32"/>
        <end position="413"/>
    </location>
</feature>
<dbReference type="PANTHER" id="PTHR10644">
    <property type="entry name" value="DNA REPAIR/RNA PROCESSING CPSF FAMILY"/>
    <property type="match status" value="1"/>
</dbReference>
<evidence type="ECO:0000259" key="1">
    <source>
        <dbReference type="Pfam" id="PF10433"/>
    </source>
</evidence>
<evidence type="ECO:0000259" key="2">
    <source>
        <dbReference type="Pfam" id="PF23726"/>
    </source>
</evidence>
<comment type="caution">
    <text evidence="3">The sequence shown here is derived from an EMBL/GenBank/DDBJ whole genome shotgun (WGS) entry which is preliminary data.</text>
</comment>
<organism evidence="3 4">
    <name type="scientific">Aureobasidium melanogenum</name>
    <name type="common">Aureobasidium pullulans var. melanogenum</name>
    <dbReference type="NCBI Taxonomy" id="46634"/>
    <lineage>
        <taxon>Eukaryota</taxon>
        <taxon>Fungi</taxon>
        <taxon>Dikarya</taxon>
        <taxon>Ascomycota</taxon>
        <taxon>Pezizomycotina</taxon>
        <taxon>Dothideomycetes</taxon>
        <taxon>Dothideomycetidae</taxon>
        <taxon>Dothideales</taxon>
        <taxon>Saccotheciaceae</taxon>
        <taxon>Aureobasidium</taxon>
    </lineage>
</organism>
<sequence>MSPQQPVQDPAQQKIHQQIGLLSRTLVPTPTIRSIIPARIRSPTKDDYICIGRDFIQLFEIDSEAHVTHITTKSDFDGEIGSANVFGYFDPYESELREYPDNTSNSSESPIGPQLLAFTLIGTEQLFFLAASETEDGDVAFRVLCVPMPIFINPPRVHGNAIAVDPYSRALAVAIGDQKVFVCYANQAELLSAGQQKWDDGYVPVSSSQTIKEVPGTILLMDFLYPPRNDPDRLILLMIVLHEGVILPVWVEWSKFEEPKHAVIKQGHKIFLSGEMPNLLIPLKGNAAFVLATSRDIWIFENILTTSAVTTKLIIDRENPPQHYPPSSFDPLWSKWVRPRRGSEYDEEDYIYLISEDGNVYYLVFEQESPREGVVINYVGRLECHVDSACAPFGRSDQGDILIVQGASSTGCVWMTECRQAPSSDSEPNGGMHGFFVSSLPNWSENLDLIAKPTSRKRLPLYSRDALFAPSGRQPYGHITELRMGLEARIGARIEGHAPFSIVSHVWVLPVPEEKVFFVVLSSPGQTHVLSIPQSSEGDDLHDLHAMETVGLDMQHSTLAVAMIAENCVFQITESAVSFSRNAQDSLHVEHWPAGYKASAAAIEDNIPCAVIALRHEGKSEIRALQIDDIDDETVSVSELGRSVQTECEVISLAIHSTPMLTFVVAGNIDGTLHIFRVSPKNGLEPYLEHEIPQNTDHLDDLEALNACEDILVLGEQVSSGKHVDLVVLCGLRGGSIYALELQVGLDASLHIKSQRHFSLGLTTVKLSSGKSHLSAFATCGDGFFSIAMKDSRLDAIDISDVYLTDYPRSFRQESVASMTMVPYVEISTLSEALIVISGDSCFVTAVSEKRQIVPNETNVHGSPHTLIESRPFNCMVSASSYVWKRSATTRAVRDVVQFSSSNLRCIWETDIGWKVHSMAEWSFRRTPDSAPHVWIAVAAGRATRFDEVAASRSRNGRLYLLQPSAVSGRCDVQASQIKQYDSPVTAIATYGDTDIVACSGTKVYFLQYDTETSRFEEVCNFVIHSPGIRVTTAPPHIHITTERDSTLTLQLIDNPSNPNSKLLRNVARGDGARQSTSHTTIDISHADHTTSSFNLTSTLNGELVGLRVPDPNQPPRIATHDTLFTAKLCRSVMRIVEAKIRPPWKPVHRTSGILKDDLVGITTDGTVYGFAVLDEKTTNRLRWLQRLCQRNPDICPFTYSTPPTVTRNGYVKAIPVVLPPPGFENPADSGRDVGGDVLRRHRRHRPSDMHVDGDFLVRLLEQDSVELLTSILDAEAKKKIHDPISSWVRDNLEAQKAEVETLIAEARAAVDRWW</sequence>
<evidence type="ECO:0000313" key="4">
    <source>
        <dbReference type="Proteomes" id="UP000779574"/>
    </source>
</evidence>
<dbReference type="Pfam" id="PF23726">
    <property type="entry name" value="Beta-prop_RSE1_2nd"/>
    <property type="match status" value="1"/>
</dbReference>
<proteinExistence type="predicted"/>
<evidence type="ECO:0000313" key="3">
    <source>
        <dbReference type="EMBL" id="KAG9693367.1"/>
    </source>
</evidence>
<dbReference type="InterPro" id="IPR015943">
    <property type="entry name" value="WD40/YVTN_repeat-like_dom_sf"/>
</dbReference>
<reference evidence="3" key="2">
    <citation type="submission" date="2021-08" db="EMBL/GenBank/DDBJ databases">
        <authorList>
            <person name="Gostincar C."/>
            <person name="Sun X."/>
            <person name="Song Z."/>
            <person name="Gunde-Cimerman N."/>
        </authorList>
    </citation>
    <scope>NUCLEOTIDE SEQUENCE</scope>
    <source>
        <strain evidence="3">EXF-9911</strain>
    </source>
</reference>
<dbReference type="EMBL" id="JAHFXF010000196">
    <property type="protein sequence ID" value="KAG9693367.1"/>
    <property type="molecule type" value="Genomic_DNA"/>
</dbReference>
<feature type="non-terminal residue" evidence="3">
    <location>
        <position position="1"/>
    </location>
</feature>
<gene>
    <name evidence="3" type="ORF">KCU76_g6015</name>
</gene>
<name>A0A9P8J8C7_AURME</name>
<dbReference type="InterPro" id="IPR018846">
    <property type="entry name" value="Beta-prop_RSE1/DDB1/CPSF1_1st"/>
</dbReference>
<dbReference type="Pfam" id="PF10433">
    <property type="entry name" value="Beta-prop_RSE1_1st"/>
    <property type="match status" value="1"/>
</dbReference>
<dbReference type="InterPro" id="IPR050358">
    <property type="entry name" value="RSE1/DDB1/CFT1"/>
</dbReference>
<dbReference type="Proteomes" id="UP000779574">
    <property type="component" value="Unassembled WGS sequence"/>
</dbReference>